<evidence type="ECO:0000259" key="3">
    <source>
        <dbReference type="PROSITE" id="PS50110"/>
    </source>
</evidence>
<feature type="modified residue" description="4-aspartylphosphate" evidence="1">
    <location>
        <position position="123"/>
    </location>
</feature>
<feature type="region of interest" description="Disordered" evidence="2">
    <location>
        <begin position="216"/>
        <end position="270"/>
    </location>
</feature>
<dbReference type="PROSITE" id="PS50110">
    <property type="entry name" value="RESPONSE_REGULATORY"/>
    <property type="match status" value="1"/>
</dbReference>
<feature type="compositionally biased region" description="Low complexity" evidence="2">
    <location>
        <begin position="219"/>
        <end position="235"/>
    </location>
</feature>
<feature type="region of interest" description="Disordered" evidence="2">
    <location>
        <begin position="370"/>
        <end position="392"/>
    </location>
</feature>
<keyword evidence="1" id="KW-0597">Phosphoprotein</keyword>
<feature type="domain" description="Response regulatory" evidence="3">
    <location>
        <begin position="66"/>
        <end position="207"/>
    </location>
</feature>
<dbReference type="Gene3D" id="3.40.50.2300">
    <property type="match status" value="1"/>
</dbReference>
<dbReference type="AlphaFoldDB" id="A0A2V0NZ99"/>
<organism evidence="4 5">
    <name type="scientific">Raphidocelis subcapitata</name>
    <dbReference type="NCBI Taxonomy" id="307507"/>
    <lineage>
        <taxon>Eukaryota</taxon>
        <taxon>Viridiplantae</taxon>
        <taxon>Chlorophyta</taxon>
        <taxon>core chlorophytes</taxon>
        <taxon>Chlorophyceae</taxon>
        <taxon>CS clade</taxon>
        <taxon>Sphaeropleales</taxon>
        <taxon>Selenastraceae</taxon>
        <taxon>Raphidocelis</taxon>
    </lineage>
</organism>
<feature type="compositionally biased region" description="Pro residues" evidence="2">
    <location>
        <begin position="236"/>
        <end position="255"/>
    </location>
</feature>
<protein>
    <recommendedName>
        <fullName evidence="3">Response regulatory domain-containing protein</fullName>
    </recommendedName>
</protein>
<proteinExistence type="predicted"/>
<dbReference type="GO" id="GO:0000160">
    <property type="term" value="P:phosphorelay signal transduction system"/>
    <property type="evidence" value="ECO:0007669"/>
    <property type="project" value="InterPro"/>
</dbReference>
<evidence type="ECO:0000313" key="4">
    <source>
        <dbReference type="EMBL" id="GBF92002.1"/>
    </source>
</evidence>
<dbReference type="EMBL" id="BDRX01000028">
    <property type="protein sequence ID" value="GBF92002.1"/>
    <property type="molecule type" value="Genomic_DNA"/>
</dbReference>
<evidence type="ECO:0000256" key="1">
    <source>
        <dbReference type="PROSITE-ProRule" id="PRU00169"/>
    </source>
</evidence>
<name>A0A2V0NZ99_9CHLO</name>
<sequence length="444" mass="43604">MAAVVAGSGAWRHGAPPPGCRMPLAAPPAPLATAAGAGAEPSPAAARQGAAPAALVNGRQFPRDLRLLLIDADGAARRAVAARLAALGFPRVQEAASLADALRALRRGDAGAGAGAIDVVLADMRTAFEAGAGAGPAASGGGRPAAAALAAAAAAADAALVFMFMGDDRRGGGGARQIMTALNLGADDVLERPSDSQLQTIWTHAARREMRRLDIGGCAPPARATPRPAAASAPAPAAPRPPAAKPPPPPPPPAVAVPRRASECGGGAPGSPWGGFDQLLSYFDESELYGADLDAAWGMGADADAKRAAAPPLPPARPPAPPQQQGSLFPGAAAAYAPPLPLQRALLGSCSDMSCGTAVAPSPLLYRSASAPAAPSSAHPGPGPAPAQAPWGWPWGGGVAAAPLLSTPPPPIGCGAGSCVWGLPMCSVTAPGIVPPTCTAPMVP</sequence>
<dbReference type="InterPro" id="IPR001789">
    <property type="entry name" value="Sig_transdc_resp-reg_receiver"/>
</dbReference>
<keyword evidence="5" id="KW-1185">Reference proteome</keyword>
<feature type="compositionally biased region" description="Low complexity" evidence="2">
    <location>
        <begin position="370"/>
        <end position="380"/>
    </location>
</feature>
<evidence type="ECO:0000313" key="5">
    <source>
        <dbReference type="Proteomes" id="UP000247498"/>
    </source>
</evidence>
<feature type="region of interest" description="Disordered" evidence="2">
    <location>
        <begin position="306"/>
        <end position="326"/>
    </location>
</feature>
<dbReference type="InParanoid" id="A0A2V0NZ99"/>
<accession>A0A2V0NZ99</accession>
<feature type="compositionally biased region" description="Pro residues" evidence="2">
    <location>
        <begin position="311"/>
        <end position="322"/>
    </location>
</feature>
<reference evidence="4 5" key="1">
    <citation type="journal article" date="2018" name="Sci. Rep.">
        <title>Raphidocelis subcapitata (=Pseudokirchneriella subcapitata) provides an insight into genome evolution and environmental adaptations in the Sphaeropleales.</title>
        <authorList>
            <person name="Suzuki S."/>
            <person name="Yamaguchi H."/>
            <person name="Nakajima N."/>
            <person name="Kawachi M."/>
        </authorList>
    </citation>
    <scope>NUCLEOTIDE SEQUENCE [LARGE SCALE GENOMIC DNA]</scope>
    <source>
        <strain evidence="4 5">NIES-35</strain>
    </source>
</reference>
<dbReference type="SUPFAM" id="SSF52172">
    <property type="entry name" value="CheY-like"/>
    <property type="match status" value="1"/>
</dbReference>
<dbReference type="Proteomes" id="UP000247498">
    <property type="component" value="Unassembled WGS sequence"/>
</dbReference>
<gene>
    <name evidence="4" type="ORF">Rsub_04726</name>
</gene>
<dbReference type="InterPro" id="IPR011006">
    <property type="entry name" value="CheY-like_superfamily"/>
</dbReference>
<evidence type="ECO:0000256" key="2">
    <source>
        <dbReference type="SAM" id="MobiDB-lite"/>
    </source>
</evidence>
<comment type="caution">
    <text evidence="4">The sequence shown here is derived from an EMBL/GenBank/DDBJ whole genome shotgun (WGS) entry which is preliminary data.</text>
</comment>